<feature type="domain" description="HTH lysR-type" evidence="5">
    <location>
        <begin position="1"/>
        <end position="58"/>
    </location>
</feature>
<gene>
    <name evidence="6" type="ORF">AN964_02085</name>
</gene>
<comment type="similarity">
    <text evidence="1">Belongs to the LysR transcriptional regulatory family.</text>
</comment>
<reference evidence="6 7" key="1">
    <citation type="submission" date="2015-09" db="EMBL/GenBank/DDBJ databases">
        <title>Genome sequencing project for genomic taxonomy and phylogenomics of Bacillus-like bacteria.</title>
        <authorList>
            <person name="Liu B."/>
            <person name="Wang J."/>
            <person name="Zhu Y."/>
            <person name="Liu G."/>
            <person name="Chen Q."/>
            <person name="Chen Z."/>
            <person name="Lan J."/>
            <person name="Che J."/>
            <person name="Ge C."/>
            <person name="Shi H."/>
            <person name="Pan Z."/>
            <person name="Liu X."/>
        </authorList>
    </citation>
    <scope>NUCLEOTIDE SEQUENCE [LARGE SCALE GENOMIC DNA]</scope>
    <source>
        <strain evidence="6 7">LMG 18435</strain>
    </source>
</reference>
<dbReference type="AlphaFoldDB" id="A0A0Q3TEB8"/>
<dbReference type="SUPFAM" id="SSF46785">
    <property type="entry name" value="Winged helix' DNA-binding domain"/>
    <property type="match status" value="1"/>
</dbReference>
<dbReference type="Gene3D" id="3.40.190.10">
    <property type="entry name" value="Periplasmic binding protein-like II"/>
    <property type="match status" value="2"/>
</dbReference>
<dbReference type="OrthoDB" id="9803735at2"/>
<dbReference type="FunFam" id="1.10.10.10:FF:000001">
    <property type="entry name" value="LysR family transcriptional regulator"/>
    <property type="match status" value="1"/>
</dbReference>
<accession>A0A0Q3TEB8</accession>
<organism evidence="6 7">
    <name type="scientific">Heyndrickxia shackletonii</name>
    <dbReference type="NCBI Taxonomy" id="157838"/>
    <lineage>
        <taxon>Bacteria</taxon>
        <taxon>Bacillati</taxon>
        <taxon>Bacillota</taxon>
        <taxon>Bacilli</taxon>
        <taxon>Bacillales</taxon>
        <taxon>Bacillaceae</taxon>
        <taxon>Heyndrickxia</taxon>
    </lineage>
</organism>
<keyword evidence="7" id="KW-1185">Reference proteome</keyword>
<evidence type="ECO:0000256" key="4">
    <source>
        <dbReference type="ARBA" id="ARBA00023163"/>
    </source>
</evidence>
<dbReference type="PROSITE" id="PS50931">
    <property type="entry name" value="HTH_LYSR"/>
    <property type="match status" value="1"/>
</dbReference>
<dbReference type="STRING" id="157838.AN964_02085"/>
<dbReference type="GO" id="GO:0003700">
    <property type="term" value="F:DNA-binding transcription factor activity"/>
    <property type="evidence" value="ECO:0007669"/>
    <property type="project" value="InterPro"/>
</dbReference>
<proteinExistence type="inferred from homology"/>
<dbReference type="Pfam" id="PF03466">
    <property type="entry name" value="LysR_substrate"/>
    <property type="match status" value="1"/>
</dbReference>
<evidence type="ECO:0000313" key="7">
    <source>
        <dbReference type="Proteomes" id="UP000051888"/>
    </source>
</evidence>
<keyword evidence="4" id="KW-0804">Transcription</keyword>
<dbReference type="Proteomes" id="UP000051888">
    <property type="component" value="Unassembled WGS sequence"/>
</dbReference>
<evidence type="ECO:0000256" key="1">
    <source>
        <dbReference type="ARBA" id="ARBA00009437"/>
    </source>
</evidence>
<keyword evidence="2" id="KW-0805">Transcription regulation</keyword>
<name>A0A0Q3TEB8_9BACI</name>
<evidence type="ECO:0000256" key="3">
    <source>
        <dbReference type="ARBA" id="ARBA00023125"/>
    </source>
</evidence>
<dbReference type="InterPro" id="IPR036390">
    <property type="entry name" value="WH_DNA-bd_sf"/>
</dbReference>
<dbReference type="InterPro" id="IPR005119">
    <property type="entry name" value="LysR_subst-bd"/>
</dbReference>
<dbReference type="InterPro" id="IPR000847">
    <property type="entry name" value="LysR_HTH_N"/>
</dbReference>
<dbReference type="PATRIC" id="fig|157838.3.peg.462"/>
<dbReference type="SUPFAM" id="SSF53850">
    <property type="entry name" value="Periplasmic binding protein-like II"/>
    <property type="match status" value="1"/>
</dbReference>
<sequence>MDLKWIRTFITAAKHENFRKTAEELFISQPTVTVQIKLLEEEIGSTLFQRDGRKVTITEDGRRFLPHAEKLLGVYESGMSDLNRFRQGFSQKLTLAISPLIAETIMPFVLKRYMTLHPEIEINLQVVDSEFIADAVLNGEVDLGLSNQHTKNSDLICRPLYDDPVVLIVPHDGKDSETAPPLDAEDLLQKNYLITHNHPEYWDQLLHSVRAVVPAVRTMAVSQVNVTKRFIIEGLGISFLPSSTVRRELLEGRLLEAPCPFINLPNSKTYALLKYEHPKETQFLEFLSQFRF</sequence>
<evidence type="ECO:0000313" key="6">
    <source>
        <dbReference type="EMBL" id="KQL52448.1"/>
    </source>
</evidence>
<dbReference type="CDD" id="cd05466">
    <property type="entry name" value="PBP2_LTTR_substrate"/>
    <property type="match status" value="1"/>
</dbReference>
<dbReference type="InterPro" id="IPR036388">
    <property type="entry name" value="WH-like_DNA-bd_sf"/>
</dbReference>
<dbReference type="PANTHER" id="PTHR30126">
    <property type="entry name" value="HTH-TYPE TRANSCRIPTIONAL REGULATOR"/>
    <property type="match status" value="1"/>
</dbReference>
<comment type="caution">
    <text evidence="6">The sequence shown here is derived from an EMBL/GenBank/DDBJ whole genome shotgun (WGS) entry which is preliminary data.</text>
</comment>
<keyword evidence="3" id="KW-0238">DNA-binding</keyword>
<dbReference type="GO" id="GO:0000976">
    <property type="term" value="F:transcription cis-regulatory region binding"/>
    <property type="evidence" value="ECO:0007669"/>
    <property type="project" value="TreeGrafter"/>
</dbReference>
<dbReference type="RefSeq" id="WP_055738132.1">
    <property type="nucleotide sequence ID" value="NZ_JAAIWL010000007.1"/>
</dbReference>
<dbReference type="Pfam" id="PF00126">
    <property type="entry name" value="HTH_1"/>
    <property type="match status" value="1"/>
</dbReference>
<evidence type="ECO:0000259" key="5">
    <source>
        <dbReference type="PROSITE" id="PS50931"/>
    </source>
</evidence>
<evidence type="ECO:0000256" key="2">
    <source>
        <dbReference type="ARBA" id="ARBA00023015"/>
    </source>
</evidence>
<dbReference type="PANTHER" id="PTHR30126:SF64">
    <property type="entry name" value="HTH-TYPE TRANSCRIPTIONAL REGULATOR CITR"/>
    <property type="match status" value="1"/>
</dbReference>
<dbReference type="Gene3D" id="1.10.10.10">
    <property type="entry name" value="Winged helix-like DNA-binding domain superfamily/Winged helix DNA-binding domain"/>
    <property type="match status" value="1"/>
</dbReference>
<protein>
    <submittedName>
        <fullName evidence="6">LysR family transcriptional regulator</fullName>
    </submittedName>
</protein>
<dbReference type="PRINTS" id="PR00039">
    <property type="entry name" value="HTHLYSR"/>
</dbReference>
<dbReference type="EMBL" id="LJJC01000004">
    <property type="protein sequence ID" value="KQL52448.1"/>
    <property type="molecule type" value="Genomic_DNA"/>
</dbReference>